<reference evidence="10" key="1">
    <citation type="submission" date="2025-08" db="UniProtKB">
        <authorList>
            <consortium name="RefSeq"/>
        </authorList>
    </citation>
    <scope>IDENTIFICATION</scope>
    <source>
        <tissue evidence="10">Seedling</tissue>
    </source>
</reference>
<accession>A0A6P3ZEB7</accession>
<dbReference type="GO" id="GO:0090435">
    <property type="term" value="P:protein localization to nuclear envelope"/>
    <property type="evidence" value="ECO:0007669"/>
    <property type="project" value="UniProtKB-ARBA"/>
</dbReference>
<organism evidence="9 10">
    <name type="scientific">Ziziphus jujuba</name>
    <name type="common">Chinese jujube</name>
    <name type="synonym">Ziziphus sativa</name>
    <dbReference type="NCBI Taxonomy" id="326968"/>
    <lineage>
        <taxon>Eukaryota</taxon>
        <taxon>Viridiplantae</taxon>
        <taxon>Streptophyta</taxon>
        <taxon>Embryophyta</taxon>
        <taxon>Tracheophyta</taxon>
        <taxon>Spermatophyta</taxon>
        <taxon>Magnoliopsida</taxon>
        <taxon>eudicotyledons</taxon>
        <taxon>Gunneridae</taxon>
        <taxon>Pentapetalae</taxon>
        <taxon>rosids</taxon>
        <taxon>fabids</taxon>
        <taxon>Rosales</taxon>
        <taxon>Rhamnaceae</taxon>
        <taxon>Paliureae</taxon>
        <taxon>Ziziphus</taxon>
    </lineage>
</organism>
<feature type="transmembrane region" description="Helical" evidence="7">
    <location>
        <begin position="101"/>
        <end position="122"/>
    </location>
</feature>
<evidence type="ECO:0000256" key="2">
    <source>
        <dbReference type="ARBA" id="ARBA00022692"/>
    </source>
</evidence>
<dbReference type="PROSITE" id="PS51469">
    <property type="entry name" value="SUN"/>
    <property type="match status" value="1"/>
</dbReference>
<dbReference type="GO" id="GO:0043495">
    <property type="term" value="F:protein-membrane adaptor activity"/>
    <property type="evidence" value="ECO:0007669"/>
    <property type="project" value="UniProtKB-ARBA"/>
</dbReference>
<dbReference type="AlphaFoldDB" id="A0A6P3ZEB7"/>
<feature type="region of interest" description="Disordered" evidence="6">
    <location>
        <begin position="1"/>
        <end position="95"/>
    </location>
</feature>
<dbReference type="KEGG" id="zju:107409206"/>
<feature type="compositionally biased region" description="Basic and acidic residues" evidence="6">
    <location>
        <begin position="58"/>
        <end position="73"/>
    </location>
</feature>
<dbReference type="GO" id="GO:0070197">
    <property type="term" value="P:meiotic attachment of telomere to nuclear envelope"/>
    <property type="evidence" value="ECO:0007669"/>
    <property type="project" value="UniProtKB-ARBA"/>
</dbReference>
<evidence type="ECO:0000256" key="3">
    <source>
        <dbReference type="ARBA" id="ARBA00022989"/>
    </source>
</evidence>
<evidence type="ECO:0000256" key="4">
    <source>
        <dbReference type="ARBA" id="ARBA00023136"/>
    </source>
</evidence>
<keyword evidence="5" id="KW-0175">Coiled coil</keyword>
<evidence type="ECO:0000313" key="10">
    <source>
        <dbReference type="RefSeq" id="XP_015872126.3"/>
    </source>
</evidence>
<evidence type="ECO:0000256" key="1">
    <source>
        <dbReference type="ARBA" id="ARBA00004370"/>
    </source>
</evidence>
<dbReference type="GO" id="GO:0009524">
    <property type="term" value="C:phragmoplast"/>
    <property type="evidence" value="ECO:0007669"/>
    <property type="project" value="UniProtKB-SubCell"/>
</dbReference>
<dbReference type="GO" id="GO:0005789">
    <property type="term" value="C:endoplasmic reticulum membrane"/>
    <property type="evidence" value="ECO:0007669"/>
    <property type="project" value="UniProtKB-SubCell"/>
</dbReference>
<evidence type="ECO:0000256" key="7">
    <source>
        <dbReference type="SAM" id="Phobius"/>
    </source>
</evidence>
<dbReference type="PANTHER" id="PTHR12911">
    <property type="entry name" value="SAD1/UNC-84-LIKE PROTEIN-RELATED"/>
    <property type="match status" value="1"/>
</dbReference>
<dbReference type="GO" id="GO:0051260">
    <property type="term" value="P:protein homooligomerization"/>
    <property type="evidence" value="ECO:0007669"/>
    <property type="project" value="UniProtKB-ARBA"/>
</dbReference>
<dbReference type="InParanoid" id="A0A6P3ZEB7"/>
<sequence>MSASTVSITANPTTRRRPVLASEKKSNIELIAAELPQPKSADDKTATANGRDLSNHSIRGEAFLERSSREAVQLKKSAPNSAVTPPTVRRSRKPVPTRPRWLTVLSVFTKNLFLLLVLVGLVQMVRKVALRSGDGGSSVAFTDFEGRIAGMEALVKTTAKMIQVQVEVVDRKIESEVGALRKEVTKKIDDKDAVLERQLKELEARSHRLERTVEELRTGNWLSKEEFDKIYEDLKEARNGGYGDKEVTLDDIKAYAREVVRMEIEKHAADGLGMVDYALASAGGMVVKHSEPHLGGEGSYWFLRSARKGVHNDADKMLKPSFGEPGQCFPLKGSSGFVLIRLRAAIIPEAVTLEHVAKSVAYDRSSAPKNCRVSGWLQGKGTDFPDDTANMFLLTEFTYDLEKSNAQTFQVLDSAGTGVVDTVRFDFSSNHGSSSHTCIYRLRVHGHEPDSVSMIPMQS</sequence>
<dbReference type="GO" id="GO:0051291">
    <property type="term" value="P:protein heterooligomerization"/>
    <property type="evidence" value="ECO:0007669"/>
    <property type="project" value="UniProtKB-ARBA"/>
</dbReference>
<dbReference type="FunCoup" id="A0A6P3ZEB7">
    <property type="interactions" value="1249"/>
</dbReference>
<dbReference type="InterPro" id="IPR045119">
    <property type="entry name" value="SUN1-5"/>
</dbReference>
<feature type="coiled-coil region" evidence="5">
    <location>
        <begin position="185"/>
        <end position="219"/>
    </location>
</feature>
<dbReference type="Pfam" id="PF07738">
    <property type="entry name" value="Sad1_UNC"/>
    <property type="match status" value="1"/>
</dbReference>
<feature type="domain" description="SUN" evidence="8">
    <location>
        <begin position="282"/>
        <end position="449"/>
    </location>
</feature>
<dbReference type="Gene3D" id="2.60.120.260">
    <property type="entry name" value="Galactose-binding domain-like"/>
    <property type="match status" value="1"/>
</dbReference>
<dbReference type="PANTHER" id="PTHR12911:SF8">
    <property type="entry name" value="KLAROID PROTEIN-RELATED"/>
    <property type="match status" value="1"/>
</dbReference>
<feature type="compositionally biased region" description="Polar residues" evidence="6">
    <location>
        <begin position="1"/>
        <end position="13"/>
    </location>
</feature>
<dbReference type="RefSeq" id="XP_015872126.3">
    <property type="nucleotide sequence ID" value="XM_016016640.3"/>
</dbReference>
<evidence type="ECO:0000256" key="6">
    <source>
        <dbReference type="SAM" id="MobiDB-lite"/>
    </source>
</evidence>
<evidence type="ECO:0000256" key="5">
    <source>
        <dbReference type="SAM" id="Coils"/>
    </source>
</evidence>
<protein>
    <submittedName>
        <fullName evidence="10">SUN domain-containing protein 1-like isoform X1</fullName>
    </submittedName>
</protein>
<keyword evidence="9" id="KW-1185">Reference proteome</keyword>
<dbReference type="GO" id="GO:0006997">
    <property type="term" value="P:nucleus organization"/>
    <property type="evidence" value="ECO:0007669"/>
    <property type="project" value="UniProtKB-ARBA"/>
</dbReference>
<keyword evidence="2 7" id="KW-0812">Transmembrane</keyword>
<dbReference type="GeneID" id="107409206"/>
<dbReference type="InterPro" id="IPR012919">
    <property type="entry name" value="SUN_dom"/>
</dbReference>
<proteinExistence type="predicted"/>
<name>A0A6P3ZEB7_ZIZJJ</name>
<keyword evidence="3 7" id="KW-1133">Transmembrane helix</keyword>
<gene>
    <name evidence="10" type="primary">LOC107409206</name>
</gene>
<evidence type="ECO:0000313" key="9">
    <source>
        <dbReference type="Proteomes" id="UP001652623"/>
    </source>
</evidence>
<dbReference type="GO" id="GO:0005637">
    <property type="term" value="C:nuclear inner membrane"/>
    <property type="evidence" value="ECO:0007669"/>
    <property type="project" value="UniProtKB-SubCell"/>
</dbReference>
<dbReference type="Proteomes" id="UP001652623">
    <property type="component" value="Chromosome 11"/>
</dbReference>
<evidence type="ECO:0000259" key="8">
    <source>
        <dbReference type="PROSITE" id="PS51469"/>
    </source>
</evidence>
<keyword evidence="4 7" id="KW-0472">Membrane</keyword>
<comment type="subcellular location">
    <subcellularLocation>
        <location evidence="1">Membrane</location>
    </subcellularLocation>
</comment>